<dbReference type="RefSeq" id="WP_189056623.1">
    <property type="nucleotide sequence ID" value="NZ_BMMK01000008.1"/>
</dbReference>
<dbReference type="SUPFAM" id="SSF51989">
    <property type="entry name" value="Glycosyl hydrolases family 6, cellulases"/>
    <property type="match status" value="1"/>
</dbReference>
<dbReference type="InterPro" id="IPR016288">
    <property type="entry name" value="Beta_cellobiohydrolase"/>
</dbReference>
<evidence type="ECO:0000313" key="4">
    <source>
        <dbReference type="EMBL" id="GGM50869.1"/>
    </source>
</evidence>
<comment type="caution">
    <text evidence="4">The sequence shown here is derived from an EMBL/GenBank/DDBJ whole genome shotgun (WGS) entry which is preliminary data.</text>
</comment>
<dbReference type="Pfam" id="PF01341">
    <property type="entry name" value="Glyco_hydro_6"/>
    <property type="match status" value="1"/>
</dbReference>
<keyword evidence="3" id="KW-0732">Signal</keyword>
<keyword evidence="3" id="KW-0378">Hydrolase</keyword>
<dbReference type="PANTHER" id="PTHR34876:SF4">
    <property type="entry name" value="1,4-BETA-D-GLUCAN CELLOBIOHYDROLASE C-RELATED"/>
    <property type="match status" value="1"/>
</dbReference>
<dbReference type="EMBL" id="BMMK01000008">
    <property type="protein sequence ID" value="GGM50869.1"/>
    <property type="molecule type" value="Genomic_DNA"/>
</dbReference>
<comment type="similarity">
    <text evidence="3">Belongs to the glycosyl hydrolase family 6.</text>
</comment>
<keyword evidence="3" id="KW-0119">Carbohydrate metabolism</keyword>
<feature type="binding site" evidence="2">
    <location>
        <position position="189"/>
    </location>
    <ligand>
        <name>substrate</name>
    </ligand>
</feature>
<evidence type="ECO:0000313" key="5">
    <source>
        <dbReference type="Proteomes" id="UP000637578"/>
    </source>
</evidence>
<evidence type="ECO:0000256" key="2">
    <source>
        <dbReference type="PIRSR" id="PIRSR001100-2"/>
    </source>
</evidence>
<proteinExistence type="inferred from homology"/>
<feature type="signal peptide" evidence="3">
    <location>
        <begin position="1"/>
        <end position="21"/>
    </location>
</feature>
<keyword evidence="3" id="KW-0136">Cellulose degradation</keyword>
<name>A0A8J3FW68_9PSEU</name>
<keyword evidence="3" id="KW-0326">Glycosidase</keyword>
<dbReference type="AlphaFoldDB" id="A0A8J3FW68"/>
<dbReference type="PROSITE" id="PS51257">
    <property type="entry name" value="PROKAR_LIPOPROTEIN"/>
    <property type="match status" value="1"/>
</dbReference>
<accession>A0A8J3FW68</accession>
<dbReference type="PIRSF" id="PIRSF001100">
    <property type="entry name" value="Beta_cellobiohydrolase"/>
    <property type="match status" value="1"/>
</dbReference>
<feature type="active site" description="Proton donor" evidence="1">
    <location>
        <position position="144"/>
    </location>
</feature>
<organism evidence="4 5">
    <name type="scientific">Longimycelium tulufanense</name>
    <dbReference type="NCBI Taxonomy" id="907463"/>
    <lineage>
        <taxon>Bacteria</taxon>
        <taxon>Bacillati</taxon>
        <taxon>Actinomycetota</taxon>
        <taxon>Actinomycetes</taxon>
        <taxon>Pseudonocardiales</taxon>
        <taxon>Pseudonocardiaceae</taxon>
        <taxon>Longimycelium</taxon>
    </lineage>
</organism>
<dbReference type="PANTHER" id="PTHR34876">
    <property type="match status" value="1"/>
</dbReference>
<keyword evidence="3" id="KW-0624">Polysaccharide degradation</keyword>
<evidence type="ECO:0000256" key="1">
    <source>
        <dbReference type="PIRSR" id="PIRSR001100-1"/>
    </source>
</evidence>
<sequence length="319" mass="34072">MHRRAAVVLVLGVLLAAGCSARESDDSAPDVPGALYVDPRSSAARWVEANPDDPRAAVIRDRLASHAVARWIGPDNVRENVEGYTLAAARKRQTPVLVAYNIPVRDCNQEAAGGARSGGDYRQWAADLAAGIGRRPAIVIAEPDALIHLDCLSEQGRRERARLLTTLVDTLRERAPRALVYLDAGDGRWNSPETMAPLLAAAGIAGARGFALNVANYNPTLDLIGVAKELRELLSDRYGINTHFVLDTGRNGNPDYDGKDWCNPPDRRLGDPPVVGGQDGLDARLWVKPPGESDGDCGTAPGTTAGTFAPDLAYRMAVG</sequence>
<dbReference type="PRINTS" id="PR00733">
    <property type="entry name" value="GLHYDRLASE6"/>
</dbReference>
<feature type="binding site" evidence="2">
    <location>
        <position position="261"/>
    </location>
    <ligand>
        <name>substrate</name>
    </ligand>
</feature>
<gene>
    <name evidence="4" type="ORF">GCM10012275_22180</name>
</gene>
<dbReference type="InterPro" id="IPR036434">
    <property type="entry name" value="Beta_cellobiohydrolase_sf"/>
</dbReference>
<protein>
    <recommendedName>
        <fullName evidence="3">Glucanase</fullName>
        <ecNumber evidence="3">3.2.1.-</ecNumber>
    </recommendedName>
</protein>
<dbReference type="EC" id="3.2.1.-" evidence="3"/>
<reference evidence="4" key="2">
    <citation type="submission" date="2020-09" db="EMBL/GenBank/DDBJ databases">
        <authorList>
            <person name="Sun Q."/>
            <person name="Zhou Y."/>
        </authorList>
    </citation>
    <scope>NUCLEOTIDE SEQUENCE</scope>
    <source>
        <strain evidence="4">CGMCC 4.5737</strain>
    </source>
</reference>
<keyword evidence="5" id="KW-1185">Reference proteome</keyword>
<dbReference type="Proteomes" id="UP000637578">
    <property type="component" value="Unassembled WGS sequence"/>
</dbReference>
<reference evidence="4" key="1">
    <citation type="journal article" date="2014" name="Int. J. Syst. Evol. Microbiol.">
        <title>Complete genome sequence of Corynebacterium casei LMG S-19264T (=DSM 44701T), isolated from a smear-ripened cheese.</title>
        <authorList>
            <consortium name="US DOE Joint Genome Institute (JGI-PGF)"/>
            <person name="Walter F."/>
            <person name="Albersmeier A."/>
            <person name="Kalinowski J."/>
            <person name="Ruckert C."/>
        </authorList>
    </citation>
    <scope>NUCLEOTIDE SEQUENCE</scope>
    <source>
        <strain evidence="4">CGMCC 4.5737</strain>
    </source>
</reference>
<evidence type="ECO:0000256" key="3">
    <source>
        <dbReference type="RuleBase" id="RU361186"/>
    </source>
</evidence>
<feature type="active site" description="Proton acceptor" evidence="1">
    <location>
        <position position="294"/>
    </location>
</feature>
<dbReference type="Gene3D" id="3.20.20.40">
    <property type="entry name" value="1, 4-beta cellobiohydrolase"/>
    <property type="match status" value="1"/>
</dbReference>
<dbReference type="GO" id="GO:0004553">
    <property type="term" value="F:hydrolase activity, hydrolyzing O-glycosyl compounds"/>
    <property type="evidence" value="ECO:0007669"/>
    <property type="project" value="InterPro"/>
</dbReference>
<feature type="binding site" evidence="2">
    <location>
        <position position="288"/>
    </location>
    <ligand>
        <name>substrate</name>
    </ligand>
</feature>
<feature type="binding site" evidence="2">
    <location>
        <position position="292"/>
    </location>
    <ligand>
        <name>substrate</name>
    </ligand>
</feature>
<feature type="binding site" evidence="2">
    <location>
        <position position="216"/>
    </location>
    <ligand>
        <name>substrate</name>
    </ligand>
</feature>
<feature type="binding site" evidence="2">
    <location>
        <position position="71"/>
    </location>
    <ligand>
        <name>substrate</name>
    </ligand>
</feature>
<feature type="chain" id="PRO_5039749568" description="Glucanase" evidence="3">
    <location>
        <begin position="22"/>
        <end position="319"/>
    </location>
</feature>
<dbReference type="GO" id="GO:0030245">
    <property type="term" value="P:cellulose catabolic process"/>
    <property type="evidence" value="ECO:0007669"/>
    <property type="project" value="UniProtKB-KW"/>
</dbReference>